<reference evidence="14" key="1">
    <citation type="submission" date="2020-04" db="EMBL/GenBank/DDBJ databases">
        <authorList>
            <person name="Neveu A P."/>
        </authorList>
    </citation>
    <scope>NUCLEOTIDE SEQUENCE</scope>
    <source>
        <tissue evidence="14">Whole embryo</tissue>
    </source>
</reference>
<dbReference type="SMART" id="SM00312">
    <property type="entry name" value="PX"/>
    <property type="match status" value="1"/>
</dbReference>
<keyword evidence="6" id="KW-0813">Transport</keyword>
<keyword evidence="10" id="KW-0446">Lipid-binding</keyword>
<protein>
    <recommendedName>
        <fullName evidence="5">Sorting nexin-3</fullName>
    </recommendedName>
</protein>
<dbReference type="GO" id="GO:0030904">
    <property type="term" value="C:retromer complex"/>
    <property type="evidence" value="ECO:0007669"/>
    <property type="project" value="TreeGrafter"/>
</dbReference>
<dbReference type="CDD" id="cd06894">
    <property type="entry name" value="PX_SNX3_like"/>
    <property type="match status" value="1"/>
</dbReference>
<evidence type="ECO:0000256" key="3">
    <source>
        <dbReference type="ARBA" id="ARBA00004496"/>
    </source>
</evidence>
<keyword evidence="9" id="KW-0333">Golgi apparatus</keyword>
<dbReference type="PROSITE" id="PS50195">
    <property type="entry name" value="PX"/>
    <property type="match status" value="1"/>
</dbReference>
<evidence type="ECO:0000256" key="12">
    <source>
        <dbReference type="ARBA" id="ARBA00025533"/>
    </source>
</evidence>
<keyword evidence="7" id="KW-0963">Cytoplasm</keyword>
<evidence type="ECO:0000256" key="4">
    <source>
        <dbReference type="ARBA" id="ARBA00010883"/>
    </source>
</evidence>
<dbReference type="InterPro" id="IPR001683">
    <property type="entry name" value="PX_dom"/>
</dbReference>
<evidence type="ECO:0000256" key="6">
    <source>
        <dbReference type="ARBA" id="ARBA00022448"/>
    </source>
</evidence>
<dbReference type="PANTHER" id="PTHR45963">
    <property type="entry name" value="RE52028P"/>
    <property type="match status" value="1"/>
</dbReference>
<evidence type="ECO:0000256" key="2">
    <source>
        <dbReference type="ARBA" id="ARBA00004255"/>
    </source>
</evidence>
<dbReference type="Gene3D" id="3.30.1520.10">
    <property type="entry name" value="Phox-like domain"/>
    <property type="match status" value="1"/>
</dbReference>
<comment type="similarity">
    <text evidence="4">Belongs to the sorting nexin family.</text>
</comment>
<keyword evidence="11" id="KW-0472">Membrane</keyword>
<dbReference type="GO" id="GO:0015031">
    <property type="term" value="P:protein transport"/>
    <property type="evidence" value="ECO:0007669"/>
    <property type="project" value="UniProtKB-KW"/>
</dbReference>
<dbReference type="GO" id="GO:0032266">
    <property type="term" value="F:phosphatidylinositol-3-phosphate binding"/>
    <property type="evidence" value="ECO:0007669"/>
    <property type="project" value="TreeGrafter"/>
</dbReference>
<feature type="domain" description="PX" evidence="13">
    <location>
        <begin position="28"/>
        <end position="152"/>
    </location>
</feature>
<evidence type="ECO:0000313" key="14">
    <source>
        <dbReference type="EMBL" id="CAB3266453.1"/>
    </source>
</evidence>
<dbReference type="InterPro" id="IPR051074">
    <property type="entry name" value="Sorting_Nexin"/>
</dbReference>
<comment type="subcellular location">
    <subcellularLocation>
        <location evidence="3">Cytoplasm</location>
    </subcellularLocation>
    <subcellularLocation>
        <location evidence="2">Golgi apparatus membrane</location>
        <topology evidence="2">Peripheral membrane protein</topology>
        <orientation evidence="2">Cytoplasmic side</orientation>
    </subcellularLocation>
    <subcellularLocation>
        <location evidence="1">Prevacuolar compartment membrane</location>
        <topology evidence="1">Peripheral membrane protein</topology>
        <orientation evidence="1">Cytoplasmic side</orientation>
    </subcellularLocation>
</comment>
<evidence type="ECO:0000259" key="13">
    <source>
        <dbReference type="PROSITE" id="PS50195"/>
    </source>
</evidence>
<accession>A0A6F9DTW3</accession>
<name>A0A6F9DTW3_9ASCI</name>
<dbReference type="EMBL" id="LR790591">
    <property type="protein sequence ID" value="CAB3266453.1"/>
    <property type="molecule type" value="mRNA"/>
</dbReference>
<proteinExistence type="evidence at transcript level"/>
<evidence type="ECO:0000256" key="9">
    <source>
        <dbReference type="ARBA" id="ARBA00023034"/>
    </source>
</evidence>
<evidence type="ECO:0000256" key="8">
    <source>
        <dbReference type="ARBA" id="ARBA00022927"/>
    </source>
</evidence>
<evidence type="ECO:0000256" key="1">
    <source>
        <dbReference type="ARBA" id="ARBA00004179"/>
    </source>
</evidence>
<comment type="function">
    <text evidence="12">Required for retention of late Golgi membrane proteins. Component of the retrieval machinery that functions by direct interaction with the cytosolic tails of certain TGN membrane proteins during the sorting/budding process at the prevacuolar compartment. Binds phosphatidylinositol 3-phosphate (PtdIns(P3)).</text>
</comment>
<dbReference type="PANTHER" id="PTHR45963:SF2">
    <property type="entry name" value="RE52028P"/>
    <property type="match status" value="1"/>
</dbReference>
<dbReference type="GO" id="GO:0000139">
    <property type="term" value="C:Golgi membrane"/>
    <property type="evidence" value="ECO:0007669"/>
    <property type="project" value="UniProtKB-SubCell"/>
</dbReference>
<evidence type="ECO:0000256" key="5">
    <source>
        <dbReference type="ARBA" id="ARBA00020436"/>
    </source>
</evidence>
<gene>
    <name evidence="14" type="primary">Snx12</name>
</gene>
<dbReference type="SUPFAM" id="SSF64268">
    <property type="entry name" value="PX domain"/>
    <property type="match status" value="1"/>
</dbReference>
<evidence type="ECO:0000256" key="10">
    <source>
        <dbReference type="ARBA" id="ARBA00023121"/>
    </source>
</evidence>
<dbReference type="GO" id="GO:0034499">
    <property type="term" value="P:late endosome to Golgi transport"/>
    <property type="evidence" value="ECO:0007669"/>
    <property type="project" value="TreeGrafter"/>
</dbReference>
<keyword evidence="8" id="KW-0653">Protein transport</keyword>
<dbReference type="GO" id="GO:0031901">
    <property type="term" value="C:early endosome membrane"/>
    <property type="evidence" value="ECO:0007669"/>
    <property type="project" value="TreeGrafter"/>
</dbReference>
<dbReference type="InterPro" id="IPR036871">
    <property type="entry name" value="PX_dom_sf"/>
</dbReference>
<evidence type="ECO:0000256" key="11">
    <source>
        <dbReference type="ARBA" id="ARBA00023136"/>
    </source>
</evidence>
<sequence length="163" mass="18949">MATDDLTTRRLDAPRQDLSDAYSLPANFLEIEVCNPENHGVGWKKKYTDYEVKLKTNLPVFKHKEKSVRRRYSDFKWLGTELERDSKIVVPALPPQGLSLQLPFRSDEGLFAEEFIEERRKGLEVFINKVAGHPLAQNERCLHMFLQDEEIDKTYVPGKVRNT</sequence>
<organism evidence="14">
    <name type="scientific">Phallusia mammillata</name>
    <dbReference type="NCBI Taxonomy" id="59560"/>
    <lineage>
        <taxon>Eukaryota</taxon>
        <taxon>Metazoa</taxon>
        <taxon>Chordata</taxon>
        <taxon>Tunicata</taxon>
        <taxon>Ascidiacea</taxon>
        <taxon>Phlebobranchia</taxon>
        <taxon>Ascidiidae</taxon>
        <taxon>Phallusia</taxon>
    </lineage>
</organism>
<dbReference type="GO" id="GO:0032456">
    <property type="term" value="P:endocytic recycling"/>
    <property type="evidence" value="ECO:0007669"/>
    <property type="project" value="TreeGrafter"/>
</dbReference>
<dbReference type="Pfam" id="PF00787">
    <property type="entry name" value="PX"/>
    <property type="match status" value="1"/>
</dbReference>
<evidence type="ECO:0000256" key="7">
    <source>
        <dbReference type="ARBA" id="ARBA00022490"/>
    </source>
</evidence>
<dbReference type="AlphaFoldDB" id="A0A6F9DTW3"/>